<dbReference type="Proteomes" id="UP000297245">
    <property type="component" value="Unassembled WGS sequence"/>
</dbReference>
<protein>
    <submittedName>
        <fullName evidence="1">Uncharacterized protein</fullName>
    </submittedName>
</protein>
<accession>A0A4S8LD84</accession>
<sequence>AHGVEPILPFDITQATFLLPDITTRLSDAELLAIRARQLERREEDLELLHNRVLDSQYSSIRAFEKAHTKSIREYGCRASDLVLVLNKRIEKGISKKCLPRYFGPMIVIKKTTGGNYRLADLNGAIS</sequence>
<dbReference type="OrthoDB" id="8023605at2759"/>
<dbReference type="EMBL" id="ML179473">
    <property type="protein sequence ID" value="THU86906.1"/>
    <property type="molecule type" value="Genomic_DNA"/>
</dbReference>
<dbReference type="AlphaFoldDB" id="A0A4S8LD84"/>
<keyword evidence="2" id="KW-1185">Reference proteome</keyword>
<proteinExistence type="predicted"/>
<evidence type="ECO:0000313" key="1">
    <source>
        <dbReference type="EMBL" id="THU86906.1"/>
    </source>
</evidence>
<feature type="non-terminal residue" evidence="1">
    <location>
        <position position="1"/>
    </location>
</feature>
<organism evidence="1 2">
    <name type="scientific">Dendrothele bispora (strain CBS 962.96)</name>
    <dbReference type="NCBI Taxonomy" id="1314807"/>
    <lineage>
        <taxon>Eukaryota</taxon>
        <taxon>Fungi</taxon>
        <taxon>Dikarya</taxon>
        <taxon>Basidiomycota</taxon>
        <taxon>Agaricomycotina</taxon>
        <taxon>Agaricomycetes</taxon>
        <taxon>Agaricomycetidae</taxon>
        <taxon>Agaricales</taxon>
        <taxon>Agaricales incertae sedis</taxon>
        <taxon>Dendrothele</taxon>
    </lineage>
</organism>
<name>A0A4S8LD84_DENBC</name>
<gene>
    <name evidence="1" type="ORF">K435DRAFT_921632</name>
</gene>
<reference evidence="1 2" key="1">
    <citation type="journal article" date="2019" name="Nat. Ecol. Evol.">
        <title>Megaphylogeny resolves global patterns of mushroom evolution.</title>
        <authorList>
            <person name="Varga T."/>
            <person name="Krizsan K."/>
            <person name="Foldi C."/>
            <person name="Dima B."/>
            <person name="Sanchez-Garcia M."/>
            <person name="Sanchez-Ramirez S."/>
            <person name="Szollosi G.J."/>
            <person name="Szarkandi J.G."/>
            <person name="Papp V."/>
            <person name="Albert L."/>
            <person name="Andreopoulos W."/>
            <person name="Angelini C."/>
            <person name="Antonin V."/>
            <person name="Barry K.W."/>
            <person name="Bougher N.L."/>
            <person name="Buchanan P."/>
            <person name="Buyck B."/>
            <person name="Bense V."/>
            <person name="Catcheside P."/>
            <person name="Chovatia M."/>
            <person name="Cooper J."/>
            <person name="Damon W."/>
            <person name="Desjardin D."/>
            <person name="Finy P."/>
            <person name="Geml J."/>
            <person name="Haridas S."/>
            <person name="Hughes K."/>
            <person name="Justo A."/>
            <person name="Karasinski D."/>
            <person name="Kautmanova I."/>
            <person name="Kiss B."/>
            <person name="Kocsube S."/>
            <person name="Kotiranta H."/>
            <person name="LaButti K.M."/>
            <person name="Lechner B.E."/>
            <person name="Liimatainen K."/>
            <person name="Lipzen A."/>
            <person name="Lukacs Z."/>
            <person name="Mihaltcheva S."/>
            <person name="Morgado L.N."/>
            <person name="Niskanen T."/>
            <person name="Noordeloos M.E."/>
            <person name="Ohm R.A."/>
            <person name="Ortiz-Santana B."/>
            <person name="Ovrebo C."/>
            <person name="Racz N."/>
            <person name="Riley R."/>
            <person name="Savchenko A."/>
            <person name="Shiryaev A."/>
            <person name="Soop K."/>
            <person name="Spirin V."/>
            <person name="Szebenyi C."/>
            <person name="Tomsovsky M."/>
            <person name="Tulloss R.E."/>
            <person name="Uehling J."/>
            <person name="Grigoriev I.V."/>
            <person name="Vagvolgyi C."/>
            <person name="Papp T."/>
            <person name="Martin F.M."/>
            <person name="Miettinen O."/>
            <person name="Hibbett D.S."/>
            <person name="Nagy L.G."/>
        </authorList>
    </citation>
    <scope>NUCLEOTIDE SEQUENCE [LARGE SCALE GENOMIC DNA]</scope>
    <source>
        <strain evidence="1 2">CBS 962.96</strain>
    </source>
</reference>
<evidence type="ECO:0000313" key="2">
    <source>
        <dbReference type="Proteomes" id="UP000297245"/>
    </source>
</evidence>